<protein>
    <recommendedName>
        <fullName evidence="3">UvrABC system protein B</fullName>
    </recommendedName>
</protein>
<accession>A0A381NUL2</accession>
<dbReference type="Gene3D" id="4.10.860.10">
    <property type="entry name" value="UVR domain"/>
    <property type="match status" value="1"/>
</dbReference>
<dbReference type="SUPFAM" id="SSF52540">
    <property type="entry name" value="P-loop containing nucleoside triphosphate hydrolases"/>
    <property type="match status" value="1"/>
</dbReference>
<reference evidence="6" key="1">
    <citation type="submission" date="2018-05" db="EMBL/GenBank/DDBJ databases">
        <authorList>
            <person name="Lanie J.A."/>
            <person name="Ng W.-L."/>
            <person name="Kazmierczak K.M."/>
            <person name="Andrzejewski T.M."/>
            <person name="Davidsen T.M."/>
            <person name="Wayne K.J."/>
            <person name="Tettelin H."/>
            <person name="Glass J.I."/>
            <person name="Rusch D."/>
            <person name="Podicherti R."/>
            <person name="Tsui H.-C.T."/>
            <person name="Winkler M.E."/>
        </authorList>
    </citation>
    <scope>NUCLEOTIDE SEQUENCE</scope>
</reference>
<proteinExistence type="inferred from homology"/>
<dbReference type="AlphaFoldDB" id="A0A381NUL2"/>
<dbReference type="SUPFAM" id="SSF46600">
    <property type="entry name" value="C-terminal UvrC-binding domain of UvrB"/>
    <property type="match status" value="1"/>
</dbReference>
<dbReference type="GO" id="GO:0016887">
    <property type="term" value="F:ATP hydrolysis activity"/>
    <property type="evidence" value="ECO:0007669"/>
    <property type="project" value="InterPro"/>
</dbReference>
<dbReference type="Pfam" id="PF00271">
    <property type="entry name" value="Helicase_C"/>
    <property type="match status" value="1"/>
</dbReference>
<dbReference type="EMBL" id="UINC01000565">
    <property type="protein sequence ID" value="SUZ57568.1"/>
    <property type="molecule type" value="Genomic_DNA"/>
</dbReference>
<dbReference type="PANTHER" id="PTHR24029">
    <property type="entry name" value="UVRABC SYSTEM PROTEIN B"/>
    <property type="match status" value="1"/>
</dbReference>
<dbReference type="GO" id="GO:0006289">
    <property type="term" value="P:nucleotide-excision repair"/>
    <property type="evidence" value="ECO:0007669"/>
    <property type="project" value="InterPro"/>
</dbReference>
<dbReference type="InterPro" id="IPR024759">
    <property type="entry name" value="UvrB_YAD/RRR_dom"/>
</dbReference>
<dbReference type="InterPro" id="IPR004807">
    <property type="entry name" value="UvrB"/>
</dbReference>
<dbReference type="InterPro" id="IPR001943">
    <property type="entry name" value="UVR_dom"/>
</dbReference>
<evidence type="ECO:0000256" key="2">
    <source>
        <dbReference type="ARBA" id="ARBA00026033"/>
    </source>
</evidence>
<dbReference type="Pfam" id="PF02151">
    <property type="entry name" value="UVR"/>
    <property type="match status" value="1"/>
</dbReference>
<feature type="domain" description="Helicase C-terminal" evidence="5">
    <location>
        <begin position="111"/>
        <end position="277"/>
    </location>
</feature>
<evidence type="ECO:0000259" key="4">
    <source>
        <dbReference type="PROSITE" id="PS50151"/>
    </source>
</evidence>
<organism evidence="6">
    <name type="scientific">marine metagenome</name>
    <dbReference type="NCBI Taxonomy" id="408172"/>
    <lineage>
        <taxon>unclassified sequences</taxon>
        <taxon>metagenomes</taxon>
        <taxon>ecological metagenomes</taxon>
    </lineage>
</organism>
<dbReference type="CDD" id="cd18790">
    <property type="entry name" value="SF2_C_UvrB"/>
    <property type="match status" value="1"/>
</dbReference>
<evidence type="ECO:0000256" key="3">
    <source>
        <dbReference type="ARBA" id="ARBA00029504"/>
    </source>
</evidence>
<dbReference type="Pfam" id="PF12344">
    <property type="entry name" value="UvrB"/>
    <property type="match status" value="1"/>
</dbReference>
<dbReference type="GO" id="GO:0005524">
    <property type="term" value="F:ATP binding"/>
    <property type="evidence" value="ECO:0007669"/>
    <property type="project" value="InterPro"/>
</dbReference>
<sequence length="349" mass="39977">TPYTLQDFFPDNSLTILDESHVTLPQIQGMYNGDRARKETLVEHGFRLPSALDNRPLKYDEFFKAQKQIIFTSATPSHRELELTKGVVVEQIIRPTGLLDPEVDIRETRGQIDDLVGEIRYRAKRRERVLVTTLTKRMAEDLTEYLTGLNIQVRYLHSDIATLERVQILRELRMGEFDVLVGINLLREGLDLPEVSLVAVLDADKEGFLRSKSSLLQVAGRAARNIEGLVILYGDKITEAMQYLVDTTKKRRKVQSEFNKKHGITPKTIYKSVDEIMISTAVADSMKHVDEVYVRGYDKDHLPEAEKQMILIELRKAMLESAENLEFEKAAKIRDEIDEFEKDLGITVS</sequence>
<comment type="subunit">
    <text evidence="2">Forms a heterotetramer with UvrA during the search for lesions. Interacts with UvrC in an incision complex.</text>
</comment>
<name>A0A381NUL2_9ZZZZ</name>
<feature type="non-terminal residue" evidence="6">
    <location>
        <position position="1"/>
    </location>
</feature>
<dbReference type="PROSITE" id="PS51194">
    <property type="entry name" value="HELICASE_CTER"/>
    <property type="match status" value="1"/>
</dbReference>
<evidence type="ECO:0000256" key="1">
    <source>
        <dbReference type="ARBA" id="ARBA00008533"/>
    </source>
</evidence>
<feature type="domain" description="UVR" evidence="4">
    <location>
        <begin position="308"/>
        <end position="343"/>
    </location>
</feature>
<dbReference type="SMART" id="SM00490">
    <property type="entry name" value="HELICc"/>
    <property type="match status" value="1"/>
</dbReference>
<dbReference type="InterPro" id="IPR001650">
    <property type="entry name" value="Helicase_C-like"/>
</dbReference>
<dbReference type="Gene3D" id="3.40.50.300">
    <property type="entry name" value="P-loop containing nucleotide triphosphate hydrolases"/>
    <property type="match status" value="2"/>
</dbReference>
<comment type="similarity">
    <text evidence="1">Belongs to the UvrB family.</text>
</comment>
<evidence type="ECO:0000313" key="6">
    <source>
        <dbReference type="EMBL" id="SUZ57568.1"/>
    </source>
</evidence>
<dbReference type="InterPro" id="IPR027417">
    <property type="entry name" value="P-loop_NTPase"/>
</dbReference>
<dbReference type="PANTHER" id="PTHR24029:SF0">
    <property type="entry name" value="UVRABC SYSTEM PROTEIN B"/>
    <property type="match status" value="1"/>
</dbReference>
<dbReference type="GO" id="GO:0009380">
    <property type="term" value="C:excinuclease repair complex"/>
    <property type="evidence" value="ECO:0007669"/>
    <property type="project" value="InterPro"/>
</dbReference>
<dbReference type="GO" id="GO:0003677">
    <property type="term" value="F:DNA binding"/>
    <property type="evidence" value="ECO:0007669"/>
    <property type="project" value="InterPro"/>
</dbReference>
<gene>
    <name evidence="6" type="ORF">METZ01_LOCUS10422</name>
</gene>
<dbReference type="InterPro" id="IPR036876">
    <property type="entry name" value="UVR_dom_sf"/>
</dbReference>
<dbReference type="PROSITE" id="PS50151">
    <property type="entry name" value="UVR"/>
    <property type="match status" value="1"/>
</dbReference>
<evidence type="ECO:0000259" key="5">
    <source>
        <dbReference type="PROSITE" id="PS51194"/>
    </source>
</evidence>